<name>A0A8A4U3X9_SULCO</name>
<dbReference type="RefSeq" id="WP_237383558.1">
    <property type="nucleotide sequence ID" value="NZ_CP071793.1"/>
</dbReference>
<evidence type="ECO:0000313" key="2">
    <source>
        <dbReference type="Proteomes" id="UP000663929"/>
    </source>
</evidence>
<reference evidence="1" key="1">
    <citation type="submission" date="2021-03" db="EMBL/GenBank/DDBJ databases">
        <title>Acanthopleuribacteraceae sp. M133.</title>
        <authorList>
            <person name="Wang G."/>
        </authorList>
    </citation>
    <scope>NUCLEOTIDE SEQUENCE</scope>
    <source>
        <strain evidence="1">M133</strain>
    </source>
</reference>
<dbReference type="EMBL" id="CP071793">
    <property type="protein sequence ID" value="QTD53455.1"/>
    <property type="molecule type" value="Genomic_DNA"/>
</dbReference>
<evidence type="ECO:0000313" key="1">
    <source>
        <dbReference type="EMBL" id="QTD53455.1"/>
    </source>
</evidence>
<organism evidence="1 2">
    <name type="scientific">Sulfidibacter corallicola</name>
    <dbReference type="NCBI Taxonomy" id="2818388"/>
    <lineage>
        <taxon>Bacteria</taxon>
        <taxon>Pseudomonadati</taxon>
        <taxon>Acidobacteriota</taxon>
        <taxon>Holophagae</taxon>
        <taxon>Acanthopleuribacterales</taxon>
        <taxon>Acanthopleuribacteraceae</taxon>
        <taxon>Sulfidibacter</taxon>
    </lineage>
</organism>
<gene>
    <name evidence="1" type="ORF">J3U87_13455</name>
</gene>
<keyword evidence="2" id="KW-1185">Reference proteome</keyword>
<protein>
    <submittedName>
        <fullName evidence="1">Uncharacterized protein</fullName>
    </submittedName>
</protein>
<dbReference type="KEGG" id="scor:J3U87_13455"/>
<sequence length="493" mass="56379">MRSVVYLGIISLFATTVWGQETVGDLQDEVWKEIASEIENQDIKKPADHNAAKTNSGALPFGDRVATTINDFLPTLSGFVETTPAEDGTSATIRYNLGHYKIPFKFAAATTVLEPSLFAPMLAAYPEDQRSTRESELKESLKDLDRTIHSLSVNLLRPGWGRSGRSLNSELLEDYFNKVLRFEELEEKIQEEISMKANDLFQKMDFTDNSWKKYVRKSELLEWERNLIKFNQRDMDSIFNSSRSVPVRYFTKQGVKKIKSITKNYYKNVYKIINDQSQLLKDWDPSVIKELSPLVSDQNQLYGSVDFVENDRLVGRDERRYKMGLELVTPRIGSWADYKRANGGASANTVQGYLNKEANKTRWRFSLVLEGTELKEYSNAFLIDATAEDNPMDVTLDPEFTSKATLGVGVDVRTKNWVNLKGRFELAGSYQTFPTGSEDHHFWTYELKYTPSTKGHTRYPITLRYVDVADQLGQVDNELSANFGILYTLLPRL</sequence>
<proteinExistence type="predicted"/>
<accession>A0A8A4U3X9</accession>
<dbReference type="Proteomes" id="UP000663929">
    <property type="component" value="Chromosome"/>
</dbReference>
<dbReference type="AlphaFoldDB" id="A0A8A4U3X9"/>